<proteinExistence type="predicted"/>
<accession>A0A5N0DK11</accession>
<dbReference type="OrthoDB" id="8871309at2"/>
<name>A0A5N0DK11_9NOCA</name>
<dbReference type="Pfam" id="PF01674">
    <property type="entry name" value="Lipase_2"/>
    <property type="match status" value="1"/>
</dbReference>
<organism evidence="1 2">
    <name type="scientific">Nocardia colli</name>
    <dbReference type="NCBI Taxonomy" id="2545717"/>
    <lineage>
        <taxon>Bacteria</taxon>
        <taxon>Bacillati</taxon>
        <taxon>Actinomycetota</taxon>
        <taxon>Actinomycetes</taxon>
        <taxon>Mycobacteriales</taxon>
        <taxon>Nocardiaceae</taxon>
        <taxon>Nocardia</taxon>
    </lineage>
</organism>
<evidence type="ECO:0008006" key="3">
    <source>
        <dbReference type="Google" id="ProtNLM"/>
    </source>
</evidence>
<dbReference type="GO" id="GO:0016787">
    <property type="term" value="F:hydrolase activity"/>
    <property type="evidence" value="ECO:0007669"/>
    <property type="project" value="InterPro"/>
</dbReference>
<dbReference type="Proteomes" id="UP000323876">
    <property type="component" value="Unassembled WGS sequence"/>
</dbReference>
<comment type="caution">
    <text evidence="1">The sequence shown here is derived from an EMBL/GenBank/DDBJ whole genome shotgun (WGS) entry which is preliminary data.</text>
</comment>
<protein>
    <recommendedName>
        <fullName evidence="3">Alpha/beta fold hydrolase</fullName>
    </recommendedName>
</protein>
<evidence type="ECO:0000313" key="1">
    <source>
        <dbReference type="EMBL" id="KAA8877368.1"/>
    </source>
</evidence>
<gene>
    <name evidence="1" type="ORF">F3087_44485</name>
</gene>
<dbReference type="SUPFAM" id="SSF53474">
    <property type="entry name" value="alpha/beta-Hydrolases"/>
    <property type="match status" value="1"/>
</dbReference>
<reference evidence="1 2" key="1">
    <citation type="submission" date="2019-09" db="EMBL/GenBank/DDBJ databases">
        <authorList>
            <person name="Wang X."/>
        </authorList>
    </citation>
    <scope>NUCLEOTIDE SEQUENCE [LARGE SCALE GENOMIC DNA]</scope>
    <source>
        <strain evidence="1 2">CICC 11023</strain>
    </source>
</reference>
<dbReference type="Gene3D" id="3.40.50.1820">
    <property type="entry name" value="alpha/beta hydrolase"/>
    <property type="match status" value="2"/>
</dbReference>
<dbReference type="RefSeq" id="WP_150408247.1">
    <property type="nucleotide sequence ID" value="NZ_VXLC01000049.1"/>
</dbReference>
<dbReference type="InterPro" id="IPR029058">
    <property type="entry name" value="AB_hydrolase_fold"/>
</dbReference>
<dbReference type="AlphaFoldDB" id="A0A5N0DK11"/>
<sequence>MAEWRIGSVLCAVAVVAGVGAGPAQAELPVEYSTFSGIRAELSNPGGSMPGSNDWGCKPSVAHPNPVVLVHGGAGAGAQTNWGTYVPLLANEGYCVFSLTYGALDLPWPVSALGGMSGTAEQNARTIGSFIERILDATGAQKVDVLGHSLGTYTNIVTTHDQVVLPYTSGLLPGDGVTNIVLQDGCSQDMSDHLGIVADPRAAAYVLNALDPQHPHPVPCPAG</sequence>
<evidence type="ECO:0000313" key="2">
    <source>
        <dbReference type="Proteomes" id="UP000323876"/>
    </source>
</evidence>
<keyword evidence="2" id="KW-1185">Reference proteome</keyword>
<dbReference type="GO" id="GO:0016042">
    <property type="term" value="P:lipid catabolic process"/>
    <property type="evidence" value="ECO:0007669"/>
    <property type="project" value="InterPro"/>
</dbReference>
<dbReference type="InterPro" id="IPR002918">
    <property type="entry name" value="Lipase_EstA/Esterase_EstB"/>
</dbReference>
<dbReference type="EMBL" id="VXLC01000049">
    <property type="protein sequence ID" value="KAA8877368.1"/>
    <property type="molecule type" value="Genomic_DNA"/>
</dbReference>